<evidence type="ECO:0000259" key="1">
    <source>
        <dbReference type="Pfam" id="PF13454"/>
    </source>
</evidence>
<name>A0A9D2G269_9LACT</name>
<dbReference type="InterPro" id="IPR052189">
    <property type="entry name" value="L-asp_N-monooxygenase_NS-form"/>
</dbReference>
<gene>
    <name evidence="2" type="ORF">H9808_07845</name>
</gene>
<reference evidence="2" key="1">
    <citation type="journal article" date="2021" name="PeerJ">
        <title>Extensive microbial diversity within the chicken gut microbiome revealed by metagenomics and culture.</title>
        <authorList>
            <person name="Gilroy R."/>
            <person name="Ravi A."/>
            <person name="Getino M."/>
            <person name="Pursley I."/>
            <person name="Horton D.L."/>
            <person name="Alikhan N.F."/>
            <person name="Baker D."/>
            <person name="Gharbi K."/>
            <person name="Hall N."/>
            <person name="Watson M."/>
            <person name="Adriaenssens E.M."/>
            <person name="Foster-Nyarko E."/>
            <person name="Jarju S."/>
            <person name="Secka A."/>
            <person name="Antonio M."/>
            <person name="Oren A."/>
            <person name="Chaudhuri R.R."/>
            <person name="La Ragione R."/>
            <person name="Hildebrand F."/>
            <person name="Pallen M.J."/>
        </authorList>
    </citation>
    <scope>NUCLEOTIDE SEQUENCE</scope>
    <source>
        <strain evidence="2">CHK169-4300</strain>
    </source>
</reference>
<dbReference type="SUPFAM" id="SSF51905">
    <property type="entry name" value="FAD/NAD(P)-binding domain"/>
    <property type="match status" value="1"/>
</dbReference>
<sequence length="500" mass="57959">MKIAVVGAGISGATIVKTCINHKNLKKEDHIEVFEPREILGVGLPYDHDDESIMLNVDPEVLSYDSSIPNDFVEWLDENYKEPYNFEGLVSRPKYGRYLKERFSPYFNHEQVTHHPYEVIDMNVFDAETKEPAIETKSGNYVYQLKTTNGWQDTFYDAVFFSIGHPPYADYYQLMGQENYIHNPYPMYEVLGHLTGEEKIGVIGSGATGIDLMRFLMTNYDLKEPLTYYVPTGEIFNFPTIPLEKEEFQFTFSKDWIKAQMDPYTGSIPLDKIIKTIIEDIKQERIDINTVYNRYKEDDLEAMRLALESNDQELALIHSYAAKLIVYLPDLFNKLSGEDQERYLNQYHKKLLFFKSRVPNQTFKWLFELLDAGKVRLVEGISEIHPKKGGAFSVVADETETADLLINATGFDTQIEHIAKNRPLIKNLYHQKLILPHKKGRFVFVDWPQAQVINQRFGLMKNLFFTGILIGGTQHENNDAHLTMQQSSYSAEWFMNNRLV</sequence>
<protein>
    <submittedName>
        <fullName evidence="2">FAD/NAD(P)-binding protein</fullName>
    </submittedName>
</protein>
<dbReference type="Gene3D" id="3.50.50.60">
    <property type="entry name" value="FAD/NAD(P)-binding domain"/>
    <property type="match status" value="1"/>
</dbReference>
<dbReference type="PANTHER" id="PTHR40254:SF1">
    <property type="entry name" value="BLR0577 PROTEIN"/>
    <property type="match status" value="1"/>
</dbReference>
<organism evidence="2 3">
    <name type="scientific">Candidatus Atopostipes pullistercoris</name>
    <dbReference type="NCBI Taxonomy" id="2838467"/>
    <lineage>
        <taxon>Bacteria</taxon>
        <taxon>Bacillati</taxon>
        <taxon>Bacillota</taxon>
        <taxon>Bacilli</taxon>
        <taxon>Lactobacillales</taxon>
        <taxon>Carnobacteriaceae</taxon>
        <taxon>Atopostipes</taxon>
    </lineage>
</organism>
<feature type="domain" description="FAD-dependent urate hydroxylase HpyO/Asp monooxygenase CreE-like FAD/NAD(P)-binding" evidence="1">
    <location>
        <begin position="4"/>
        <end position="126"/>
    </location>
</feature>
<dbReference type="PANTHER" id="PTHR40254">
    <property type="entry name" value="BLR0577 PROTEIN"/>
    <property type="match status" value="1"/>
</dbReference>
<reference evidence="2" key="2">
    <citation type="submission" date="2021-04" db="EMBL/GenBank/DDBJ databases">
        <authorList>
            <person name="Gilroy R."/>
        </authorList>
    </citation>
    <scope>NUCLEOTIDE SEQUENCE</scope>
    <source>
        <strain evidence="2">CHK169-4300</strain>
    </source>
</reference>
<evidence type="ECO:0000313" key="3">
    <source>
        <dbReference type="Proteomes" id="UP000824106"/>
    </source>
</evidence>
<dbReference type="Proteomes" id="UP000824106">
    <property type="component" value="Unassembled WGS sequence"/>
</dbReference>
<dbReference type="AlphaFoldDB" id="A0A9D2G269"/>
<accession>A0A9D2G269</accession>
<evidence type="ECO:0000313" key="2">
    <source>
        <dbReference type="EMBL" id="HIZ71654.1"/>
    </source>
</evidence>
<dbReference type="EMBL" id="DXAZ01000126">
    <property type="protein sequence ID" value="HIZ71654.1"/>
    <property type="molecule type" value="Genomic_DNA"/>
</dbReference>
<dbReference type="InterPro" id="IPR038732">
    <property type="entry name" value="HpyO/CreE_NAD-binding"/>
</dbReference>
<proteinExistence type="predicted"/>
<comment type="caution">
    <text evidence="2">The sequence shown here is derived from an EMBL/GenBank/DDBJ whole genome shotgun (WGS) entry which is preliminary data.</text>
</comment>
<dbReference type="InterPro" id="IPR036188">
    <property type="entry name" value="FAD/NAD-bd_sf"/>
</dbReference>
<dbReference type="Pfam" id="PF13454">
    <property type="entry name" value="NAD_binding_9"/>
    <property type="match status" value="1"/>
</dbReference>